<dbReference type="InterPro" id="IPR012337">
    <property type="entry name" value="RNaseH-like_sf"/>
</dbReference>
<dbReference type="InterPro" id="IPR036397">
    <property type="entry name" value="RNaseH_sf"/>
</dbReference>
<evidence type="ECO:0000259" key="2">
    <source>
        <dbReference type="PROSITE" id="PS50994"/>
    </source>
</evidence>
<dbReference type="PROSITE" id="PS50994">
    <property type="entry name" value="INTEGRASE"/>
    <property type="match status" value="1"/>
</dbReference>
<feature type="coiled-coil region" evidence="1">
    <location>
        <begin position="63"/>
        <end position="90"/>
    </location>
</feature>
<dbReference type="PANTHER" id="PTHR46889:SF4">
    <property type="entry name" value="TRANSPOSASE INSO FOR INSERTION SEQUENCE ELEMENT IS911B-RELATED"/>
    <property type="match status" value="1"/>
</dbReference>
<keyword evidence="3" id="KW-0614">Plasmid</keyword>
<dbReference type="Proteomes" id="UP000253744">
    <property type="component" value="Plasmid pDrdI"/>
</dbReference>
<dbReference type="EMBL" id="CP031163">
    <property type="protein sequence ID" value="AXH00887.1"/>
    <property type="molecule type" value="Genomic_DNA"/>
</dbReference>
<gene>
    <name evidence="3" type="ORF">DVJ83_17380</name>
</gene>
<dbReference type="Pfam" id="PF13333">
    <property type="entry name" value="rve_2"/>
    <property type="match status" value="1"/>
</dbReference>
<dbReference type="NCBIfam" id="NF033516">
    <property type="entry name" value="transpos_IS3"/>
    <property type="match status" value="1"/>
</dbReference>
<dbReference type="Pfam" id="PF00665">
    <property type="entry name" value="rve"/>
    <property type="match status" value="1"/>
</dbReference>
<evidence type="ECO:0000313" key="3">
    <source>
        <dbReference type="EMBL" id="AXH00887.1"/>
    </source>
</evidence>
<dbReference type="Gene3D" id="1.10.10.60">
    <property type="entry name" value="Homeodomain-like"/>
    <property type="match status" value="1"/>
</dbReference>
<dbReference type="GO" id="GO:0006313">
    <property type="term" value="P:DNA transposition"/>
    <property type="evidence" value="ECO:0007669"/>
    <property type="project" value="InterPro"/>
</dbReference>
<sequence>MGKRRSFTTEFKQEAVQLAKQPDVALSQVARDLELSESLLRRWVYASDQKGEAAFPGKGKPGMNAEQAEIQRLKRELDIARQERDILKKAGGLLREGKSVRYQFIDCHRDEYAVGVLCRVLDVSRSGYYAWRGRPMSIREQQDQHLRAQIRRVHQKSKGRYGAPRVHAELRAQGQRCGRKRVARLMHEAGLRGRGKRKYRVTTDSEHAQPVAENLVLRQFGVKTPNTVWAADMTYVWTREGWLYLAVVIDLHSRRVVGWSMSERMTTNLPLAALQMAYERRRPPPGLLHHSDRGSQYASRAYRLALEGMGMTCSMSRKGDCWDNAVVESFFANLKREEVADSVYATRQEARSALFSYLEMFYNRERRHSSLGYLSPTEFEQSSRAA</sequence>
<reference evidence="3 4" key="1">
    <citation type="submission" date="2018-07" db="EMBL/GenBank/DDBJ databases">
        <title>Complete Genome and Methylome Analysis of Deinococcus wulumuqiensis NEB 479.</title>
        <authorList>
            <person name="Fomenkov A."/>
            <person name="Luyten Y."/>
            <person name="Vincze T."/>
            <person name="Anton B.P."/>
            <person name="Clark T."/>
            <person name="Roberts R.J."/>
            <person name="Morgan R.D."/>
        </authorList>
    </citation>
    <scope>NUCLEOTIDE SEQUENCE [LARGE SCALE GENOMIC DNA]</scope>
    <source>
        <strain evidence="3 4">NEB 479</strain>
        <plasmid evidence="4">Plasmid pdrdi</plasmid>
    </source>
</reference>
<dbReference type="InterPro" id="IPR009057">
    <property type="entry name" value="Homeodomain-like_sf"/>
</dbReference>
<feature type="domain" description="Integrase catalytic" evidence="2">
    <location>
        <begin position="221"/>
        <end position="384"/>
    </location>
</feature>
<geneLocation type="plasmid" evidence="4">
    <name>pdrdi</name>
</geneLocation>
<proteinExistence type="predicted"/>
<evidence type="ECO:0000256" key="1">
    <source>
        <dbReference type="SAM" id="Coils"/>
    </source>
</evidence>
<evidence type="ECO:0000313" key="4">
    <source>
        <dbReference type="Proteomes" id="UP000253744"/>
    </source>
</evidence>
<organism evidence="3 4">
    <name type="scientific">Deinococcus wulumuqiensis</name>
    <dbReference type="NCBI Taxonomy" id="980427"/>
    <lineage>
        <taxon>Bacteria</taxon>
        <taxon>Thermotogati</taxon>
        <taxon>Deinococcota</taxon>
        <taxon>Deinococci</taxon>
        <taxon>Deinococcales</taxon>
        <taxon>Deinococcaceae</taxon>
        <taxon>Deinococcus</taxon>
    </lineage>
</organism>
<name>A0A345IMG4_9DEIO</name>
<dbReference type="RefSeq" id="WP_114673535.1">
    <property type="nucleotide sequence ID" value="NZ_CALTYN010000004.1"/>
</dbReference>
<accession>A0A345IMG4</accession>
<dbReference type="Pfam" id="PF13276">
    <property type="entry name" value="HTH_21"/>
    <property type="match status" value="1"/>
</dbReference>
<dbReference type="GO" id="GO:0004803">
    <property type="term" value="F:transposase activity"/>
    <property type="evidence" value="ECO:0007669"/>
    <property type="project" value="InterPro"/>
</dbReference>
<dbReference type="InterPro" id="IPR002514">
    <property type="entry name" value="Transposase_8"/>
</dbReference>
<dbReference type="SUPFAM" id="SSF53098">
    <property type="entry name" value="Ribonuclease H-like"/>
    <property type="match status" value="1"/>
</dbReference>
<keyword evidence="1" id="KW-0175">Coiled coil</keyword>
<dbReference type="Pfam" id="PF01527">
    <property type="entry name" value="HTH_Tnp_1"/>
    <property type="match status" value="1"/>
</dbReference>
<dbReference type="KEGG" id="dwu:DVJ83_17380"/>
<dbReference type="InterPro" id="IPR050900">
    <property type="entry name" value="Transposase_IS3/IS150/IS904"/>
</dbReference>
<dbReference type="PANTHER" id="PTHR46889">
    <property type="entry name" value="TRANSPOSASE INSF FOR INSERTION SEQUENCE IS3B-RELATED"/>
    <property type="match status" value="1"/>
</dbReference>
<protein>
    <submittedName>
        <fullName evidence="3">IS3 family transposase</fullName>
    </submittedName>
</protein>
<dbReference type="InterPro" id="IPR048020">
    <property type="entry name" value="Transpos_IS3"/>
</dbReference>
<dbReference type="InterPro" id="IPR025948">
    <property type="entry name" value="HTH-like_dom"/>
</dbReference>
<dbReference type="Gene3D" id="3.30.420.10">
    <property type="entry name" value="Ribonuclease H-like superfamily/Ribonuclease H"/>
    <property type="match status" value="1"/>
</dbReference>
<dbReference type="AlphaFoldDB" id="A0A345IMG4"/>
<dbReference type="SUPFAM" id="SSF46689">
    <property type="entry name" value="Homeodomain-like"/>
    <property type="match status" value="1"/>
</dbReference>
<dbReference type="GO" id="GO:0015074">
    <property type="term" value="P:DNA integration"/>
    <property type="evidence" value="ECO:0007669"/>
    <property type="project" value="InterPro"/>
</dbReference>
<dbReference type="InterPro" id="IPR001584">
    <property type="entry name" value="Integrase_cat-core"/>
</dbReference>
<dbReference type="GO" id="GO:0003677">
    <property type="term" value="F:DNA binding"/>
    <property type="evidence" value="ECO:0007669"/>
    <property type="project" value="InterPro"/>
</dbReference>